<feature type="coiled-coil region" evidence="9">
    <location>
        <begin position="345"/>
        <end position="372"/>
    </location>
</feature>
<dbReference type="GO" id="GO:0005739">
    <property type="term" value="C:mitochondrion"/>
    <property type="evidence" value="ECO:0007669"/>
    <property type="project" value="TreeGrafter"/>
</dbReference>
<dbReference type="EMBL" id="KB007968">
    <property type="protein sequence ID" value="ELR17887.1"/>
    <property type="molecule type" value="Genomic_DNA"/>
</dbReference>
<dbReference type="InterPro" id="IPR004838">
    <property type="entry name" value="NHTrfase_class1_PyrdxlP-BS"/>
</dbReference>
<evidence type="ECO:0000259" key="10">
    <source>
        <dbReference type="Pfam" id="PF00155"/>
    </source>
</evidence>
<evidence type="ECO:0000313" key="12">
    <source>
        <dbReference type="Proteomes" id="UP000011083"/>
    </source>
</evidence>
<dbReference type="PRINTS" id="PR00799">
    <property type="entry name" value="TRANSAMINASE"/>
</dbReference>
<keyword evidence="9" id="KW-0175">Coiled coil</keyword>
<gene>
    <name evidence="11" type="ORF">ACA1_350820</name>
</gene>
<proteinExistence type="inferred from homology"/>
<comment type="miscellaneous">
    <text evidence="8">In eukaryotes there are cytoplasmic, mitochondrial and chloroplastic isozymes.</text>
</comment>
<dbReference type="EC" id="2.6.1.1" evidence="8"/>
<dbReference type="Gene3D" id="3.40.640.10">
    <property type="entry name" value="Type I PLP-dependent aspartate aminotransferase-like (Major domain)"/>
    <property type="match status" value="1"/>
</dbReference>
<dbReference type="KEGG" id="acan:ACA1_350820"/>
<comment type="cofactor">
    <cofactor evidence="1">
        <name>pyridoxal 5'-phosphate</name>
        <dbReference type="ChEBI" id="CHEBI:597326"/>
    </cofactor>
</comment>
<keyword evidence="6" id="KW-0663">Pyridoxal phosphate</keyword>
<dbReference type="FunFam" id="3.90.1150.10:FF:000001">
    <property type="entry name" value="Aspartate aminotransferase"/>
    <property type="match status" value="1"/>
</dbReference>
<dbReference type="VEuPathDB" id="AmoebaDB:ACA1_350820"/>
<dbReference type="OMA" id="VGACTIV"/>
<dbReference type="AlphaFoldDB" id="L8GY58"/>
<evidence type="ECO:0000256" key="4">
    <source>
        <dbReference type="ARBA" id="ARBA00022576"/>
    </source>
</evidence>
<accession>L8GY58</accession>
<evidence type="ECO:0000256" key="9">
    <source>
        <dbReference type="SAM" id="Coils"/>
    </source>
</evidence>
<evidence type="ECO:0000256" key="2">
    <source>
        <dbReference type="ARBA" id="ARBA00007441"/>
    </source>
</evidence>
<evidence type="ECO:0000256" key="6">
    <source>
        <dbReference type="ARBA" id="ARBA00022898"/>
    </source>
</evidence>
<dbReference type="Pfam" id="PF00155">
    <property type="entry name" value="Aminotran_1_2"/>
    <property type="match status" value="1"/>
</dbReference>
<comment type="similarity">
    <text evidence="2">Belongs to the class-I pyridoxal-phosphate-dependent aminotransferase family.</text>
</comment>
<evidence type="ECO:0000256" key="1">
    <source>
        <dbReference type="ARBA" id="ARBA00001933"/>
    </source>
</evidence>
<evidence type="ECO:0000256" key="8">
    <source>
        <dbReference type="RuleBase" id="RU000480"/>
    </source>
</evidence>
<protein>
    <recommendedName>
        <fullName evidence="8">Aspartate aminotransferase</fullName>
        <ecNumber evidence="8">2.6.1.1</ecNumber>
    </recommendedName>
</protein>
<feature type="domain" description="Aminotransferase class I/classII large" evidence="10">
    <location>
        <begin position="61"/>
        <end position="433"/>
    </location>
</feature>
<dbReference type="CDD" id="cd00609">
    <property type="entry name" value="AAT_like"/>
    <property type="match status" value="1"/>
</dbReference>
<name>L8GY58_ACACF</name>
<dbReference type="GeneID" id="14918632"/>
<keyword evidence="4 8" id="KW-0032">Aminotransferase</keyword>
<evidence type="ECO:0000256" key="7">
    <source>
        <dbReference type="ARBA" id="ARBA00049185"/>
    </source>
</evidence>
<comment type="subunit">
    <text evidence="3 8">Homodimer.</text>
</comment>
<reference evidence="11 12" key="1">
    <citation type="journal article" date="2013" name="Genome Biol.">
        <title>Genome of Acanthamoeba castellanii highlights extensive lateral gene transfer and early evolution of tyrosine kinase signaling.</title>
        <authorList>
            <person name="Clarke M."/>
            <person name="Lohan A.J."/>
            <person name="Liu B."/>
            <person name="Lagkouvardos I."/>
            <person name="Roy S."/>
            <person name="Zafar N."/>
            <person name="Bertelli C."/>
            <person name="Schilde C."/>
            <person name="Kianianmomeni A."/>
            <person name="Burglin T.R."/>
            <person name="Frech C."/>
            <person name="Turcotte B."/>
            <person name="Kopec K.O."/>
            <person name="Synnott J.M."/>
            <person name="Choo C."/>
            <person name="Paponov I."/>
            <person name="Finkler A."/>
            <person name="Soon Heng Tan C."/>
            <person name="Hutchins A.P."/>
            <person name="Weinmeier T."/>
            <person name="Rattei T."/>
            <person name="Chu J.S."/>
            <person name="Gimenez G."/>
            <person name="Irimia M."/>
            <person name="Rigden D.J."/>
            <person name="Fitzpatrick D.A."/>
            <person name="Lorenzo-Morales J."/>
            <person name="Bateman A."/>
            <person name="Chiu C.H."/>
            <person name="Tang P."/>
            <person name="Hegemann P."/>
            <person name="Fromm H."/>
            <person name="Raoult D."/>
            <person name="Greub G."/>
            <person name="Miranda-Saavedra D."/>
            <person name="Chen N."/>
            <person name="Nash P."/>
            <person name="Ginger M.L."/>
            <person name="Horn M."/>
            <person name="Schaap P."/>
            <person name="Caler L."/>
            <person name="Loftus B."/>
        </authorList>
    </citation>
    <scope>NUCLEOTIDE SEQUENCE [LARGE SCALE GENOMIC DNA]</scope>
    <source>
        <strain evidence="11 12">Neff</strain>
    </source>
</reference>
<evidence type="ECO:0000313" key="11">
    <source>
        <dbReference type="EMBL" id="ELR17887.1"/>
    </source>
</evidence>
<dbReference type="Proteomes" id="UP000011083">
    <property type="component" value="Unassembled WGS sequence"/>
</dbReference>
<dbReference type="RefSeq" id="XP_004339901.1">
    <property type="nucleotide sequence ID" value="XM_004339853.1"/>
</dbReference>
<dbReference type="GO" id="GO:0030170">
    <property type="term" value="F:pyridoxal phosphate binding"/>
    <property type="evidence" value="ECO:0007669"/>
    <property type="project" value="InterPro"/>
</dbReference>
<dbReference type="Gene3D" id="3.90.1150.10">
    <property type="entry name" value="Aspartate Aminotransferase, domain 1"/>
    <property type="match status" value="1"/>
</dbReference>
<keyword evidence="5 8" id="KW-0808">Transferase</keyword>
<dbReference type="OrthoDB" id="6752799at2759"/>
<dbReference type="InterPro" id="IPR015424">
    <property type="entry name" value="PyrdxlP-dep_Trfase"/>
</dbReference>
<evidence type="ECO:0000256" key="3">
    <source>
        <dbReference type="ARBA" id="ARBA00011738"/>
    </source>
</evidence>
<dbReference type="InterPro" id="IPR015421">
    <property type="entry name" value="PyrdxlP-dep_Trfase_major"/>
</dbReference>
<dbReference type="PANTHER" id="PTHR11879:SF22">
    <property type="entry name" value="ASPARTATE AMINOTRANSFERASE, MITOCHONDRIAL"/>
    <property type="match status" value="1"/>
</dbReference>
<dbReference type="FunFam" id="3.40.640.10:FF:000064">
    <property type="entry name" value="Aspartate aminotransferase"/>
    <property type="match status" value="1"/>
</dbReference>
<dbReference type="InterPro" id="IPR015422">
    <property type="entry name" value="PyrdxlP-dep_Trfase_small"/>
</dbReference>
<sequence length="441" mass="48522">MSHTESSVKKSVRRIVNSCIVSPNECSSSNKKMSQYISNVPVAPEDPILGINVAYKADPSTDKLNLGVGAYRTEEGLPLVLNVVRKVEQLVANDVSLNKEYLPIEGLPDFTAHTAKLIFGADSPALAEKRVATVQALSGTGALRIGAEFLARFAPDGAATPVYISDPTWGNHTNIFKDAHMPDVRKYRYYKEQTRGLDFEGFIGDLKAAPNGSVFILHTCAHNPTGVDPTLEQWEAILDVIQAKAHLPFFDTAYQGFATGDLDRDAAPARMAIARGMELFASQSYAKNLGLYAERIGALNIVCRDAATADAVKSQLKTIIRPMYSNPPLHGARLVSKILSDKSLYNEWLVELKEMSDRIKRMRHELYDAIKKNGTPGTWEHIIDQIGMFSYTGLTKAQCEVMIKKHHVYMMTNGRISMAGLSSKNIPKMAAAIHDVVVNVQ</sequence>
<dbReference type="SUPFAM" id="SSF53383">
    <property type="entry name" value="PLP-dependent transferases"/>
    <property type="match status" value="1"/>
</dbReference>
<dbReference type="PROSITE" id="PS00105">
    <property type="entry name" value="AA_TRANSFER_CLASS_1"/>
    <property type="match status" value="1"/>
</dbReference>
<dbReference type="STRING" id="1257118.L8GY58"/>
<dbReference type="PANTHER" id="PTHR11879">
    <property type="entry name" value="ASPARTATE AMINOTRANSFERASE"/>
    <property type="match status" value="1"/>
</dbReference>
<evidence type="ECO:0000256" key="5">
    <source>
        <dbReference type="ARBA" id="ARBA00022679"/>
    </source>
</evidence>
<dbReference type="InterPro" id="IPR000796">
    <property type="entry name" value="Asp_trans"/>
</dbReference>
<dbReference type="NCBIfam" id="NF006719">
    <property type="entry name" value="PRK09257.1"/>
    <property type="match status" value="1"/>
</dbReference>
<dbReference type="GO" id="GO:0006520">
    <property type="term" value="P:amino acid metabolic process"/>
    <property type="evidence" value="ECO:0007669"/>
    <property type="project" value="InterPro"/>
</dbReference>
<organism evidence="11 12">
    <name type="scientific">Acanthamoeba castellanii (strain ATCC 30010 / Neff)</name>
    <dbReference type="NCBI Taxonomy" id="1257118"/>
    <lineage>
        <taxon>Eukaryota</taxon>
        <taxon>Amoebozoa</taxon>
        <taxon>Discosea</taxon>
        <taxon>Longamoebia</taxon>
        <taxon>Centramoebida</taxon>
        <taxon>Acanthamoebidae</taxon>
        <taxon>Acanthamoeba</taxon>
    </lineage>
</organism>
<dbReference type="GO" id="GO:0004069">
    <property type="term" value="F:L-aspartate:2-oxoglutarate aminotransferase activity"/>
    <property type="evidence" value="ECO:0007669"/>
    <property type="project" value="UniProtKB-EC"/>
</dbReference>
<dbReference type="InterPro" id="IPR004839">
    <property type="entry name" value="Aminotransferase_I/II_large"/>
</dbReference>
<keyword evidence="12" id="KW-1185">Reference proteome</keyword>
<comment type="catalytic activity">
    <reaction evidence="7 8">
        <text>L-aspartate + 2-oxoglutarate = oxaloacetate + L-glutamate</text>
        <dbReference type="Rhea" id="RHEA:21824"/>
        <dbReference type="ChEBI" id="CHEBI:16452"/>
        <dbReference type="ChEBI" id="CHEBI:16810"/>
        <dbReference type="ChEBI" id="CHEBI:29985"/>
        <dbReference type="ChEBI" id="CHEBI:29991"/>
        <dbReference type="EC" id="2.6.1.1"/>
    </reaction>
</comment>